<name>A0A1H9C1R4_9FLAO</name>
<dbReference type="EMBL" id="FOEI01000004">
    <property type="protein sequence ID" value="SEP95186.1"/>
    <property type="molecule type" value="Genomic_DNA"/>
</dbReference>
<evidence type="ECO:0000256" key="1">
    <source>
        <dbReference type="ARBA" id="ARBA00017922"/>
    </source>
</evidence>
<dbReference type="OrthoDB" id="1450880at2"/>
<evidence type="ECO:0000256" key="2">
    <source>
        <dbReference type="ARBA" id="ARBA00022729"/>
    </source>
</evidence>
<sequence>MKKIILTLVFAIVLAACNQPGQVKETITKGITEVYVDETLLPIMQEQEEVFESVYKYADIKLIPKPETELVKDLMNLDAKILILPRELSTEEIATLRSKSYIGRITPLATDAIVTIVNKSDSKDKITTQEIFDILQGKNTTRQLVFDNQNSSTLNFLMKKAGVTALPKNGVTALKNCNEVIKFVSENKNFIGFVGVNWMLSPDADSENDLKNVKVLAVGNTLEKAVKPSQTAIYTGEYPFVRKIFMLNYQGKAGLGMGFASFIAGDIGQRIILKSGLLPHNIPTRELRIRKEL</sequence>
<proteinExistence type="predicted"/>
<dbReference type="Proteomes" id="UP000198648">
    <property type="component" value="Unassembled WGS sequence"/>
</dbReference>
<feature type="signal peptide" evidence="3">
    <location>
        <begin position="1"/>
        <end position="18"/>
    </location>
</feature>
<reference evidence="5 6" key="1">
    <citation type="submission" date="2016-10" db="EMBL/GenBank/DDBJ databases">
        <authorList>
            <person name="de Groot N.N."/>
        </authorList>
    </citation>
    <scope>NUCLEOTIDE SEQUENCE [LARGE SCALE GENOMIC DNA]</scope>
    <source>
        <strain evidence="5 6">DSM 27078</strain>
    </source>
</reference>
<dbReference type="Pfam" id="PF08139">
    <property type="entry name" value="LPAM_1"/>
    <property type="match status" value="1"/>
</dbReference>
<dbReference type="SUPFAM" id="SSF53850">
    <property type="entry name" value="Periplasmic binding protein-like II"/>
    <property type="match status" value="1"/>
</dbReference>
<keyword evidence="6" id="KW-1185">Reference proteome</keyword>
<keyword evidence="2 3" id="KW-0732">Signal</keyword>
<evidence type="ECO:0000313" key="6">
    <source>
        <dbReference type="Proteomes" id="UP000198648"/>
    </source>
</evidence>
<dbReference type="STRING" id="1299341.SAMN05444005_1047"/>
<dbReference type="PROSITE" id="PS51257">
    <property type="entry name" value="PROKAR_LIPOPROTEIN"/>
    <property type="match status" value="1"/>
</dbReference>
<dbReference type="InterPro" id="IPR024370">
    <property type="entry name" value="PBP_domain"/>
</dbReference>
<gene>
    <name evidence="5" type="ORF">SAMN05444005_1047</name>
</gene>
<feature type="domain" description="PBP" evidence="4">
    <location>
        <begin position="32"/>
        <end position="265"/>
    </location>
</feature>
<dbReference type="AlphaFoldDB" id="A0A1H9C1R4"/>
<evidence type="ECO:0000259" key="4">
    <source>
        <dbReference type="Pfam" id="PF12849"/>
    </source>
</evidence>
<accession>A0A1H9C1R4</accession>
<dbReference type="PANTHER" id="PTHR30570">
    <property type="entry name" value="PERIPLASMIC PHOSPHATE BINDING COMPONENT OF PHOSPHATE ABC TRANSPORTER"/>
    <property type="match status" value="1"/>
</dbReference>
<dbReference type="RefSeq" id="WP_091467517.1">
    <property type="nucleotide sequence ID" value="NZ_FOEI01000004.1"/>
</dbReference>
<evidence type="ECO:0000256" key="3">
    <source>
        <dbReference type="SAM" id="SignalP"/>
    </source>
</evidence>
<dbReference type="InterPro" id="IPR012640">
    <property type="entry name" value="Membr_lipoprot_lipid_attach_CS"/>
</dbReference>
<dbReference type="Pfam" id="PF12849">
    <property type="entry name" value="PBP_like_2"/>
    <property type="match status" value="1"/>
</dbReference>
<dbReference type="Gene3D" id="3.40.190.10">
    <property type="entry name" value="Periplasmic binding protein-like II"/>
    <property type="match status" value="2"/>
</dbReference>
<dbReference type="InterPro" id="IPR050811">
    <property type="entry name" value="Phosphate_ABC_transporter"/>
</dbReference>
<evidence type="ECO:0000313" key="5">
    <source>
        <dbReference type="EMBL" id="SEP95186.1"/>
    </source>
</evidence>
<protein>
    <recommendedName>
        <fullName evidence="1">Type IV secretion system putative lipoprotein virB7</fullName>
    </recommendedName>
</protein>
<organism evidence="5 6">
    <name type="scientific">Flavobacterium urocaniciphilum</name>
    <dbReference type="NCBI Taxonomy" id="1299341"/>
    <lineage>
        <taxon>Bacteria</taxon>
        <taxon>Pseudomonadati</taxon>
        <taxon>Bacteroidota</taxon>
        <taxon>Flavobacteriia</taxon>
        <taxon>Flavobacteriales</taxon>
        <taxon>Flavobacteriaceae</taxon>
        <taxon>Flavobacterium</taxon>
    </lineage>
</organism>
<feature type="chain" id="PRO_5011726525" description="Type IV secretion system putative lipoprotein virB7" evidence="3">
    <location>
        <begin position="19"/>
        <end position="293"/>
    </location>
</feature>
<dbReference type="PANTHER" id="PTHR30570:SF1">
    <property type="entry name" value="PHOSPHATE-BINDING PROTEIN PSTS"/>
    <property type="match status" value="1"/>
</dbReference>